<proteinExistence type="predicted"/>
<evidence type="ECO:0000313" key="2">
    <source>
        <dbReference type="EMBL" id="VDO52607.1"/>
    </source>
</evidence>
<evidence type="ECO:0000313" key="3">
    <source>
        <dbReference type="Proteomes" id="UP000277204"/>
    </source>
</evidence>
<sequence length="75" mass="8355">MKLHHKAGDNLEGKRLKGNEKEKTKEYSTSGVGGRHQKNKTALGNDLKQELRMEMARETQSVAYAHTEGLTGVTM</sequence>
<accession>A0A183LD21</accession>
<gene>
    <name evidence="2" type="ORF">SMRZ_LOCUS1696</name>
</gene>
<dbReference type="Proteomes" id="UP000277204">
    <property type="component" value="Unassembled WGS sequence"/>
</dbReference>
<protein>
    <submittedName>
        <fullName evidence="2">Uncharacterized protein</fullName>
    </submittedName>
</protein>
<name>A0A183LD21_9TREM</name>
<feature type="region of interest" description="Disordered" evidence="1">
    <location>
        <begin position="1"/>
        <end position="43"/>
    </location>
</feature>
<reference evidence="2 3" key="1">
    <citation type="submission" date="2018-11" db="EMBL/GenBank/DDBJ databases">
        <authorList>
            <consortium name="Pathogen Informatics"/>
        </authorList>
    </citation>
    <scope>NUCLEOTIDE SEQUENCE [LARGE SCALE GENOMIC DNA]</scope>
    <source>
        <strain evidence="2 3">Zambia</strain>
    </source>
</reference>
<evidence type="ECO:0000256" key="1">
    <source>
        <dbReference type="SAM" id="MobiDB-lite"/>
    </source>
</evidence>
<feature type="compositionally biased region" description="Basic and acidic residues" evidence="1">
    <location>
        <begin position="1"/>
        <end position="26"/>
    </location>
</feature>
<organism evidence="2 3">
    <name type="scientific">Schistosoma margrebowiei</name>
    <dbReference type="NCBI Taxonomy" id="48269"/>
    <lineage>
        <taxon>Eukaryota</taxon>
        <taxon>Metazoa</taxon>
        <taxon>Spiralia</taxon>
        <taxon>Lophotrochozoa</taxon>
        <taxon>Platyhelminthes</taxon>
        <taxon>Trematoda</taxon>
        <taxon>Digenea</taxon>
        <taxon>Strigeidida</taxon>
        <taxon>Schistosomatoidea</taxon>
        <taxon>Schistosomatidae</taxon>
        <taxon>Schistosoma</taxon>
    </lineage>
</organism>
<dbReference type="AlphaFoldDB" id="A0A183LD21"/>
<keyword evidence="3" id="KW-1185">Reference proteome</keyword>
<dbReference type="EMBL" id="UZAI01000392">
    <property type="protein sequence ID" value="VDO52607.1"/>
    <property type="molecule type" value="Genomic_DNA"/>
</dbReference>